<comment type="similarity">
    <text evidence="1">Belongs to the universal stress protein A family.</text>
</comment>
<dbReference type="RefSeq" id="WP_162368931.1">
    <property type="nucleotide sequence ID" value="NZ_JAAEEH010000001.1"/>
</dbReference>
<evidence type="ECO:0000259" key="2">
    <source>
        <dbReference type="Pfam" id="PF00582"/>
    </source>
</evidence>
<protein>
    <submittedName>
        <fullName evidence="3">Universal stress protein</fullName>
    </submittedName>
</protein>
<organism evidence="3 4">
    <name type="scientific">Anaerotalea alkaliphila</name>
    <dbReference type="NCBI Taxonomy" id="2662126"/>
    <lineage>
        <taxon>Bacteria</taxon>
        <taxon>Bacillati</taxon>
        <taxon>Bacillota</taxon>
        <taxon>Clostridia</taxon>
        <taxon>Eubacteriales</taxon>
        <taxon>Anaerotalea</taxon>
    </lineage>
</organism>
<dbReference type="CDD" id="cd00293">
    <property type="entry name" value="USP-like"/>
    <property type="match status" value="2"/>
</dbReference>
<dbReference type="PANTHER" id="PTHR46268:SF26">
    <property type="entry name" value="UNIVERSAL STRESS PROTEIN MJ0577"/>
    <property type="match status" value="1"/>
</dbReference>
<gene>
    <name evidence="3" type="ORF">GXN74_00400</name>
</gene>
<accession>A0A7X5HT82</accession>
<sequence length="293" mass="32578">MFKRVVIATDLSPQADALVNCMGNMREFGMEECLLVQCLHTMESYVDVILSMKTHLLKNLKAQENVLKGMGYRVESRLVVGSPRVELNKIAEKEEYDLIVVGAEKQSLTGGSPLSTNAYELLHHMAKPVLLVRMAEEEREEGSKTWSIGCGLEGPILFPTDFSVNAGQAFQYLQEMVRRGAKKITLLHVQDEGRIYPYLVEQLVDFNETDRQRLEEMKETLLSHGDAEVETMLVYGYPNGEIPKAIQEKGAGLVVMGSQGRGVLSEFLLGSVSQNIARHGNASVLLIPVHQEG</sequence>
<keyword evidence="4" id="KW-1185">Reference proteome</keyword>
<feature type="domain" description="UspA" evidence="2">
    <location>
        <begin position="1"/>
        <end position="133"/>
    </location>
</feature>
<evidence type="ECO:0000256" key="1">
    <source>
        <dbReference type="ARBA" id="ARBA00008791"/>
    </source>
</evidence>
<dbReference type="AlphaFoldDB" id="A0A7X5HT82"/>
<feature type="domain" description="UspA" evidence="2">
    <location>
        <begin position="155"/>
        <end position="288"/>
    </location>
</feature>
<evidence type="ECO:0000313" key="3">
    <source>
        <dbReference type="EMBL" id="NDL66204.1"/>
    </source>
</evidence>
<dbReference type="PRINTS" id="PR01438">
    <property type="entry name" value="UNVRSLSTRESS"/>
</dbReference>
<dbReference type="EMBL" id="JAAEEH010000001">
    <property type="protein sequence ID" value="NDL66204.1"/>
    <property type="molecule type" value="Genomic_DNA"/>
</dbReference>
<proteinExistence type="inferred from homology"/>
<dbReference type="Proteomes" id="UP000461585">
    <property type="component" value="Unassembled WGS sequence"/>
</dbReference>
<dbReference type="InterPro" id="IPR014729">
    <property type="entry name" value="Rossmann-like_a/b/a_fold"/>
</dbReference>
<dbReference type="InterPro" id="IPR006015">
    <property type="entry name" value="Universal_stress_UspA"/>
</dbReference>
<dbReference type="PANTHER" id="PTHR46268">
    <property type="entry name" value="STRESS RESPONSE PROTEIN NHAX"/>
    <property type="match status" value="1"/>
</dbReference>
<reference evidence="3 4" key="1">
    <citation type="submission" date="2020-01" db="EMBL/GenBank/DDBJ databases">
        <title>Anaeroalcalibacter tamaniensis gen. nov., sp. nov., moderately halophilic strictly anaerobic fermenter bacterium from mud volcano of Taman peninsula.</title>
        <authorList>
            <person name="Frolova A."/>
            <person name="Merkel A.Y."/>
            <person name="Slobodkin A.I."/>
        </authorList>
    </citation>
    <scope>NUCLEOTIDE SEQUENCE [LARGE SCALE GENOMIC DNA]</scope>
    <source>
        <strain evidence="3 4">F-3ap</strain>
    </source>
</reference>
<dbReference type="SUPFAM" id="SSF52402">
    <property type="entry name" value="Adenine nucleotide alpha hydrolases-like"/>
    <property type="match status" value="2"/>
</dbReference>
<evidence type="ECO:0000313" key="4">
    <source>
        <dbReference type="Proteomes" id="UP000461585"/>
    </source>
</evidence>
<comment type="caution">
    <text evidence="3">The sequence shown here is derived from an EMBL/GenBank/DDBJ whole genome shotgun (WGS) entry which is preliminary data.</text>
</comment>
<name>A0A7X5HT82_9FIRM</name>
<dbReference type="Pfam" id="PF00582">
    <property type="entry name" value="Usp"/>
    <property type="match status" value="2"/>
</dbReference>
<dbReference type="Gene3D" id="3.40.50.620">
    <property type="entry name" value="HUPs"/>
    <property type="match status" value="2"/>
</dbReference>
<dbReference type="InterPro" id="IPR006016">
    <property type="entry name" value="UspA"/>
</dbReference>